<comment type="catalytic activity">
    <reaction evidence="6">
        <text>2-(N(omega)-L-arginino)succinate = fumarate + L-arginine</text>
        <dbReference type="Rhea" id="RHEA:24020"/>
        <dbReference type="ChEBI" id="CHEBI:29806"/>
        <dbReference type="ChEBI" id="CHEBI:32682"/>
        <dbReference type="ChEBI" id="CHEBI:57472"/>
        <dbReference type="EC" id="4.3.2.1"/>
    </reaction>
</comment>
<dbReference type="PROSITE" id="PS00163">
    <property type="entry name" value="FUMARATE_LYASES"/>
    <property type="match status" value="1"/>
</dbReference>
<dbReference type="InterPro" id="IPR020557">
    <property type="entry name" value="Fumarate_lyase_CS"/>
</dbReference>
<dbReference type="InterPro" id="IPR009049">
    <property type="entry name" value="Argininosuccinate_lyase"/>
</dbReference>
<dbReference type="Pfam" id="PF14698">
    <property type="entry name" value="ASL_C2"/>
    <property type="match status" value="1"/>
</dbReference>
<accession>A0A402D1J1</accession>
<keyword evidence="6" id="KW-0963">Cytoplasm</keyword>
<comment type="similarity">
    <text evidence="6">Belongs to the lyase 1 family. Argininosuccinate lyase subfamily.</text>
</comment>
<dbReference type="PRINTS" id="PR00145">
    <property type="entry name" value="ARGSUCLYASE"/>
</dbReference>
<proteinExistence type="inferred from homology"/>
<protein>
    <recommendedName>
        <fullName evidence="2 6">Argininosuccinate lyase</fullName>
        <shortName evidence="6">ASAL</shortName>
        <ecNumber evidence="2 6">4.3.2.1</ecNumber>
    </recommendedName>
    <alternativeName>
        <fullName evidence="6">Arginosuccinase</fullName>
    </alternativeName>
</protein>
<evidence type="ECO:0000256" key="6">
    <source>
        <dbReference type="HAMAP-Rule" id="MF_00006"/>
    </source>
</evidence>
<keyword evidence="4 6" id="KW-0028">Amino-acid biosynthesis</keyword>
<dbReference type="PRINTS" id="PR00149">
    <property type="entry name" value="FUMRATELYASE"/>
</dbReference>
<sequence>MSDKAVNNAPKLWAGRFSQETDALVHQFNASLSFDRRLWPYDIQGSLAHVKMLGKCGIIPAEDSQTIVAGLETLAADLETGTAALDPGAEDVHMAVESLLTQRLGPVAGKLHTARSRNDQVATDIRLYVKDALADLGGKAERVQSRLIELASQNLDTLLPGVTHMQHAQPVRLAHHLLAYFWMLSRDRERLVDAWKRTDMLPLGAGALAGTTFPIDRHFVAQELGFAGVVENSLDAVSDRDFAIETVSAVAILMMHLSRLSEELILWSSPEFGFVEMGDNVTTGSSIMPQKKNPDVAELLRGKTGRVYGDLTALLTIMKSLPLAYNKDMQEDKEPLFDALDTASISLSVLHTLLENIAFKIERMARALHGDFSTATDLADYLVRQGLPFRQAHEVVGKIVGRCVAEGRALEDLSADDLAEASPLFTGVDAPALISPRGSADARAAYGGTGKAAVEAQLERAQSWLEARRPAA</sequence>
<dbReference type="KEGG" id="ccot:CCAX7_006750"/>
<dbReference type="Gene3D" id="1.10.40.30">
    <property type="entry name" value="Fumarase/aspartase (C-terminal domain)"/>
    <property type="match status" value="1"/>
</dbReference>
<dbReference type="GO" id="GO:0042450">
    <property type="term" value="P:L-arginine biosynthetic process via ornithine"/>
    <property type="evidence" value="ECO:0007669"/>
    <property type="project" value="UniProtKB-UniRule"/>
</dbReference>
<evidence type="ECO:0000256" key="3">
    <source>
        <dbReference type="ARBA" id="ARBA00022571"/>
    </source>
</evidence>
<dbReference type="PANTHER" id="PTHR43814">
    <property type="entry name" value="ARGININOSUCCINATE LYASE"/>
    <property type="match status" value="1"/>
</dbReference>
<dbReference type="InterPro" id="IPR008948">
    <property type="entry name" value="L-Aspartase-like"/>
</dbReference>
<dbReference type="Proteomes" id="UP000287394">
    <property type="component" value="Chromosome"/>
</dbReference>
<comment type="pathway">
    <text evidence="1 6">Amino-acid biosynthesis; L-arginine biosynthesis; L-arginine from L-ornithine and carbamoyl phosphate: step 3/3.</text>
</comment>
<dbReference type="GO" id="GO:0005829">
    <property type="term" value="C:cytosol"/>
    <property type="evidence" value="ECO:0007669"/>
    <property type="project" value="TreeGrafter"/>
</dbReference>
<dbReference type="EMBL" id="AP025739">
    <property type="protein sequence ID" value="BDI28624.1"/>
    <property type="molecule type" value="Genomic_DNA"/>
</dbReference>
<dbReference type="PANTHER" id="PTHR43814:SF1">
    <property type="entry name" value="ARGININOSUCCINATE LYASE"/>
    <property type="match status" value="1"/>
</dbReference>
<organism evidence="7 8">
    <name type="scientific">Capsulimonas corticalis</name>
    <dbReference type="NCBI Taxonomy" id="2219043"/>
    <lineage>
        <taxon>Bacteria</taxon>
        <taxon>Bacillati</taxon>
        <taxon>Armatimonadota</taxon>
        <taxon>Armatimonadia</taxon>
        <taxon>Capsulimonadales</taxon>
        <taxon>Capsulimonadaceae</taxon>
        <taxon>Capsulimonas</taxon>
    </lineage>
</organism>
<dbReference type="NCBIfam" id="TIGR00838">
    <property type="entry name" value="argH"/>
    <property type="match status" value="1"/>
</dbReference>
<dbReference type="OrthoDB" id="9769623at2"/>
<keyword evidence="8" id="KW-1185">Reference proteome</keyword>
<dbReference type="GO" id="GO:0004056">
    <property type="term" value="F:argininosuccinate lyase activity"/>
    <property type="evidence" value="ECO:0007669"/>
    <property type="project" value="UniProtKB-UniRule"/>
</dbReference>
<dbReference type="Gene3D" id="1.10.275.10">
    <property type="entry name" value="Fumarase/aspartase (N-terminal domain)"/>
    <property type="match status" value="1"/>
</dbReference>
<dbReference type="CDD" id="cd01359">
    <property type="entry name" value="Argininosuccinate_lyase"/>
    <property type="match status" value="1"/>
</dbReference>
<dbReference type="FunFam" id="1.10.275.10:FF:000002">
    <property type="entry name" value="Argininosuccinate lyase"/>
    <property type="match status" value="1"/>
</dbReference>
<dbReference type="Gene3D" id="1.20.200.10">
    <property type="entry name" value="Fumarase/aspartase (Central domain)"/>
    <property type="match status" value="1"/>
</dbReference>
<evidence type="ECO:0000313" key="8">
    <source>
        <dbReference type="Proteomes" id="UP000287394"/>
    </source>
</evidence>
<dbReference type="AlphaFoldDB" id="A0A402D1J1"/>
<dbReference type="EC" id="4.3.2.1" evidence="2 6"/>
<gene>
    <name evidence="6 7" type="primary">argH</name>
    <name evidence="7" type="ORF">CCAX7_006750</name>
</gene>
<dbReference type="Pfam" id="PF00206">
    <property type="entry name" value="Lyase_1"/>
    <property type="match status" value="1"/>
</dbReference>
<evidence type="ECO:0000256" key="4">
    <source>
        <dbReference type="ARBA" id="ARBA00022605"/>
    </source>
</evidence>
<dbReference type="InterPro" id="IPR029419">
    <property type="entry name" value="Arg_succ_lyase_C"/>
</dbReference>
<keyword evidence="3 6" id="KW-0055">Arginine biosynthesis</keyword>
<comment type="subcellular location">
    <subcellularLocation>
        <location evidence="6">Cytoplasm</location>
    </subcellularLocation>
</comment>
<dbReference type="FunFam" id="1.10.40.30:FF:000001">
    <property type="entry name" value="Argininosuccinate lyase"/>
    <property type="match status" value="1"/>
</dbReference>
<dbReference type="InterPro" id="IPR022761">
    <property type="entry name" value="Fumarate_lyase_N"/>
</dbReference>
<name>A0A402D1J1_9BACT</name>
<evidence type="ECO:0000256" key="1">
    <source>
        <dbReference type="ARBA" id="ARBA00004941"/>
    </source>
</evidence>
<dbReference type="SUPFAM" id="SSF48557">
    <property type="entry name" value="L-aspartase-like"/>
    <property type="match status" value="1"/>
</dbReference>
<evidence type="ECO:0000256" key="2">
    <source>
        <dbReference type="ARBA" id="ARBA00012338"/>
    </source>
</evidence>
<evidence type="ECO:0000256" key="5">
    <source>
        <dbReference type="ARBA" id="ARBA00023239"/>
    </source>
</evidence>
<dbReference type="HAMAP" id="MF_00006">
    <property type="entry name" value="Arg_succ_lyase"/>
    <property type="match status" value="1"/>
</dbReference>
<keyword evidence="5 6" id="KW-0456">Lyase</keyword>
<dbReference type="FunFam" id="1.20.200.10:FF:000015">
    <property type="entry name" value="argininosuccinate lyase isoform X2"/>
    <property type="match status" value="1"/>
</dbReference>
<evidence type="ECO:0000313" key="7">
    <source>
        <dbReference type="EMBL" id="BDI28624.1"/>
    </source>
</evidence>
<dbReference type="InterPro" id="IPR000362">
    <property type="entry name" value="Fumarate_lyase_fam"/>
</dbReference>
<dbReference type="InterPro" id="IPR024083">
    <property type="entry name" value="Fumarase/histidase_N"/>
</dbReference>
<reference evidence="7 8" key="1">
    <citation type="journal article" date="2019" name="Int. J. Syst. Evol. Microbiol.">
        <title>Capsulimonas corticalis gen. nov., sp. nov., an aerobic capsulated bacterium, of a novel bacterial order, Capsulimonadales ord. nov., of the class Armatimonadia of the phylum Armatimonadetes.</title>
        <authorList>
            <person name="Li J."/>
            <person name="Kudo C."/>
            <person name="Tonouchi A."/>
        </authorList>
    </citation>
    <scope>NUCLEOTIDE SEQUENCE [LARGE SCALE GENOMIC DNA]</scope>
    <source>
        <strain evidence="7 8">AX-7</strain>
    </source>
</reference>
<dbReference type="FunCoup" id="A0A402D1J1">
    <property type="interactions" value="423"/>
</dbReference>
<dbReference type="RefSeq" id="WP_119323383.1">
    <property type="nucleotide sequence ID" value="NZ_AP025739.1"/>
</dbReference>